<sequence length="545" mass="62754">MASSHMGNHPMLKLIQILVPVKRCDLLICCREDTMGILKYMMVWKPEWNSSKDLLRRLRWTMMDAAMMKPSSVEVPLSHFVAMNILMWNCRGALNPDFKRRIYEMAVNHKPAIMVITETRVGGDRAERIIADLPFDGFITTETIGYAGGLWVLWKKEEADVALLAATKQEIHATVKVCHSNLNWFISAIYASPRLAERRLVWSNLSEIAKLHNHPWLMLGDFNEVLSSEEKFGGNPINLNRALEFKECLDNCNFLDLGFAGPKFTWTNKRPITSLILERIDRCFANPSWRMLYPEATVTHLPRTFSDHCPVLVELLGSRTNVTNKPFRFHTMWLLHPQFSKVIEEAWFGDKSLPLAISDFTTKVKKWNSKVFGNLFARKRRALARLGGVQKAIACHPSEGLLRLEKALIEEHALIMLQEEEFWALKSRLNAATLGDRNTSYFHITIVVRRQRNKIRCVMDGTGEWIFYKAKIKEHIQSEFSKLYTSELCVVYLHSPITNFSCCMLSDKEKCRMGREVKDEEIRDALWSLKAFKALGPDGLHAGFF</sequence>
<dbReference type="InterPro" id="IPR005135">
    <property type="entry name" value="Endo/exonuclease/phosphatase"/>
</dbReference>
<dbReference type="GO" id="GO:0003824">
    <property type="term" value="F:catalytic activity"/>
    <property type="evidence" value="ECO:0007669"/>
    <property type="project" value="InterPro"/>
</dbReference>
<dbReference type="Proteomes" id="UP001459277">
    <property type="component" value="Unassembled WGS sequence"/>
</dbReference>
<accession>A0AAW2D6V2</accession>
<reference evidence="2 3" key="1">
    <citation type="submission" date="2024-01" db="EMBL/GenBank/DDBJ databases">
        <title>A telomere-to-telomere, gap-free genome of sweet tea (Lithocarpus litseifolius).</title>
        <authorList>
            <person name="Zhou J."/>
        </authorList>
    </citation>
    <scope>NUCLEOTIDE SEQUENCE [LARGE SCALE GENOMIC DNA]</scope>
    <source>
        <strain evidence="2">Zhou-2022a</strain>
        <tissue evidence="2">Leaf</tissue>
    </source>
</reference>
<dbReference type="InterPro" id="IPR036691">
    <property type="entry name" value="Endo/exonu/phosph_ase_sf"/>
</dbReference>
<comment type="caution">
    <text evidence="2">The sequence shown here is derived from an EMBL/GenBank/DDBJ whole genome shotgun (WGS) entry which is preliminary data.</text>
</comment>
<dbReference type="PANTHER" id="PTHR35218:SF9">
    <property type="entry name" value="ENDONUCLEASE_EXONUCLEASE_PHOSPHATASE DOMAIN-CONTAINING PROTEIN"/>
    <property type="match status" value="1"/>
</dbReference>
<keyword evidence="3" id="KW-1185">Reference proteome</keyword>
<dbReference type="Pfam" id="PF03372">
    <property type="entry name" value="Exo_endo_phos"/>
    <property type="match status" value="1"/>
</dbReference>
<dbReference type="Gene3D" id="3.60.10.10">
    <property type="entry name" value="Endonuclease/exonuclease/phosphatase"/>
    <property type="match status" value="1"/>
</dbReference>
<dbReference type="SUPFAM" id="SSF56219">
    <property type="entry name" value="DNase I-like"/>
    <property type="match status" value="1"/>
</dbReference>
<evidence type="ECO:0000259" key="1">
    <source>
        <dbReference type="Pfam" id="PF03372"/>
    </source>
</evidence>
<evidence type="ECO:0000313" key="2">
    <source>
        <dbReference type="EMBL" id="KAL0006132.1"/>
    </source>
</evidence>
<dbReference type="AlphaFoldDB" id="A0AAW2D6V2"/>
<dbReference type="PANTHER" id="PTHR35218">
    <property type="entry name" value="RNASE H DOMAIN-CONTAINING PROTEIN"/>
    <property type="match status" value="1"/>
</dbReference>
<organism evidence="2 3">
    <name type="scientific">Lithocarpus litseifolius</name>
    <dbReference type="NCBI Taxonomy" id="425828"/>
    <lineage>
        <taxon>Eukaryota</taxon>
        <taxon>Viridiplantae</taxon>
        <taxon>Streptophyta</taxon>
        <taxon>Embryophyta</taxon>
        <taxon>Tracheophyta</taxon>
        <taxon>Spermatophyta</taxon>
        <taxon>Magnoliopsida</taxon>
        <taxon>eudicotyledons</taxon>
        <taxon>Gunneridae</taxon>
        <taxon>Pentapetalae</taxon>
        <taxon>rosids</taxon>
        <taxon>fabids</taxon>
        <taxon>Fagales</taxon>
        <taxon>Fagaceae</taxon>
        <taxon>Lithocarpus</taxon>
    </lineage>
</organism>
<proteinExistence type="predicted"/>
<protein>
    <recommendedName>
        <fullName evidence="1">Endonuclease/exonuclease/phosphatase domain-containing protein</fullName>
    </recommendedName>
</protein>
<evidence type="ECO:0000313" key="3">
    <source>
        <dbReference type="Proteomes" id="UP001459277"/>
    </source>
</evidence>
<dbReference type="EMBL" id="JAZDWU010000004">
    <property type="protein sequence ID" value="KAL0006132.1"/>
    <property type="molecule type" value="Genomic_DNA"/>
</dbReference>
<feature type="domain" description="Endonuclease/exonuclease/phosphatase" evidence="1">
    <location>
        <begin position="88"/>
        <end position="308"/>
    </location>
</feature>
<gene>
    <name evidence="2" type="ORF">SO802_013693</name>
</gene>
<name>A0AAW2D6V2_9ROSI</name>